<evidence type="ECO:0000313" key="1">
    <source>
        <dbReference type="EMBL" id="SEQ24011.1"/>
    </source>
</evidence>
<dbReference type="Proteomes" id="UP000198733">
    <property type="component" value="Unassembled WGS sequence"/>
</dbReference>
<proteinExistence type="predicted"/>
<gene>
    <name evidence="1" type="ORF">SAMN05216232_2000</name>
</gene>
<comment type="caution">
    <text evidence="1">The sequence shown here is derived from an EMBL/GenBank/DDBJ whole genome shotgun (WGS) entry which is preliminary data.</text>
</comment>
<organism evidence="1 2">
    <name type="scientific">Virgibacillus subterraneus</name>
    <dbReference type="NCBI Taxonomy" id="621109"/>
    <lineage>
        <taxon>Bacteria</taxon>
        <taxon>Bacillati</taxon>
        <taxon>Bacillota</taxon>
        <taxon>Bacilli</taxon>
        <taxon>Bacillales</taxon>
        <taxon>Bacillaceae</taxon>
        <taxon>Virgibacillus</taxon>
    </lineage>
</organism>
<name>A0A1H9EEB4_9BACI</name>
<evidence type="ECO:0000313" key="2">
    <source>
        <dbReference type="Proteomes" id="UP000198733"/>
    </source>
</evidence>
<dbReference type="EMBL" id="FOEH01000002">
    <property type="protein sequence ID" value="SEQ24011.1"/>
    <property type="molecule type" value="Genomic_DNA"/>
</dbReference>
<evidence type="ECO:0008006" key="3">
    <source>
        <dbReference type="Google" id="ProtNLM"/>
    </source>
</evidence>
<dbReference type="RefSeq" id="WP_092504006.1">
    <property type="nucleotide sequence ID" value="NZ_FOEH01000002.1"/>
</dbReference>
<protein>
    <recommendedName>
        <fullName evidence="3">DUF3906 family protein</fullName>
    </recommendedName>
</protein>
<sequence>MNEKIKVLVVTLKGDVKYQIGMDKKVSDVLKEIQNCKDEFYPIIDNCAVRKSEIISVESVEYDPNKEGNQ</sequence>
<keyword evidence="2" id="KW-1185">Reference proteome</keyword>
<reference evidence="1 2" key="1">
    <citation type="submission" date="2016-10" db="EMBL/GenBank/DDBJ databases">
        <authorList>
            <person name="Varghese N."/>
            <person name="Submissions S."/>
        </authorList>
    </citation>
    <scope>NUCLEOTIDE SEQUENCE [LARGE SCALE GENOMIC DNA]</scope>
    <source>
        <strain evidence="1 2">CGMCC 1.7734</strain>
    </source>
</reference>
<accession>A0A1H9EEB4</accession>